<accession>A0A150FZD4</accession>
<gene>
    <name evidence="1" type="ORF">GPECTOR_108g166</name>
</gene>
<evidence type="ECO:0000313" key="1">
    <source>
        <dbReference type="EMBL" id="KXZ42971.1"/>
    </source>
</evidence>
<comment type="caution">
    <text evidence="1">The sequence shown here is derived from an EMBL/GenBank/DDBJ whole genome shotgun (WGS) entry which is preliminary data.</text>
</comment>
<protein>
    <submittedName>
        <fullName evidence="1">Uncharacterized protein</fullName>
    </submittedName>
</protein>
<dbReference type="EMBL" id="LSYV01000108">
    <property type="protein sequence ID" value="KXZ42971.1"/>
    <property type="molecule type" value="Genomic_DNA"/>
</dbReference>
<sequence>MGSTRPASWSTRNGIPISAPTRCHTFLDILLVLRSTPDGSARILTQLYDQRDQPGFKALRLTLFIAADSNVNLPAKRALLAGQFQRLRRVITNPDNFAFEMSRVVQALRSIGNFVVYLA</sequence>
<name>A0A150FZD4_GONPE</name>
<dbReference type="Proteomes" id="UP000075714">
    <property type="component" value="Unassembled WGS sequence"/>
</dbReference>
<dbReference type="OrthoDB" id="543629at2759"/>
<evidence type="ECO:0000313" key="2">
    <source>
        <dbReference type="Proteomes" id="UP000075714"/>
    </source>
</evidence>
<proteinExistence type="predicted"/>
<dbReference type="AlphaFoldDB" id="A0A150FZD4"/>
<keyword evidence="2" id="KW-1185">Reference proteome</keyword>
<organism evidence="1 2">
    <name type="scientific">Gonium pectorale</name>
    <name type="common">Green alga</name>
    <dbReference type="NCBI Taxonomy" id="33097"/>
    <lineage>
        <taxon>Eukaryota</taxon>
        <taxon>Viridiplantae</taxon>
        <taxon>Chlorophyta</taxon>
        <taxon>core chlorophytes</taxon>
        <taxon>Chlorophyceae</taxon>
        <taxon>CS clade</taxon>
        <taxon>Chlamydomonadales</taxon>
        <taxon>Volvocaceae</taxon>
        <taxon>Gonium</taxon>
    </lineage>
</organism>
<reference evidence="2" key="1">
    <citation type="journal article" date="2016" name="Nat. Commun.">
        <title>The Gonium pectorale genome demonstrates co-option of cell cycle regulation during the evolution of multicellularity.</title>
        <authorList>
            <person name="Hanschen E.R."/>
            <person name="Marriage T.N."/>
            <person name="Ferris P.J."/>
            <person name="Hamaji T."/>
            <person name="Toyoda A."/>
            <person name="Fujiyama A."/>
            <person name="Neme R."/>
            <person name="Noguchi H."/>
            <person name="Minakuchi Y."/>
            <person name="Suzuki M."/>
            <person name="Kawai-Toyooka H."/>
            <person name="Smith D.R."/>
            <person name="Sparks H."/>
            <person name="Anderson J."/>
            <person name="Bakaric R."/>
            <person name="Luria V."/>
            <person name="Karger A."/>
            <person name="Kirschner M.W."/>
            <person name="Durand P.M."/>
            <person name="Michod R.E."/>
            <person name="Nozaki H."/>
            <person name="Olson B.J."/>
        </authorList>
    </citation>
    <scope>NUCLEOTIDE SEQUENCE [LARGE SCALE GENOMIC DNA]</scope>
    <source>
        <strain evidence="2">NIES-2863</strain>
    </source>
</reference>